<gene>
    <name evidence="2" type="ORF">BCR32DRAFT_330128</name>
</gene>
<dbReference type="PANTHER" id="PTHR40050">
    <property type="entry name" value="INNER SPORE COAT PROTEIN H"/>
    <property type="match status" value="1"/>
</dbReference>
<keyword evidence="3" id="KW-1185">Reference proteome</keyword>
<reference evidence="2 3" key="2">
    <citation type="submission" date="2016-08" db="EMBL/GenBank/DDBJ databases">
        <title>Pervasive Adenine N6-methylation of Active Genes in Fungi.</title>
        <authorList>
            <consortium name="DOE Joint Genome Institute"/>
            <person name="Mondo S.J."/>
            <person name="Dannebaum R.O."/>
            <person name="Kuo R.C."/>
            <person name="Labutti K."/>
            <person name="Haridas S."/>
            <person name="Kuo A."/>
            <person name="Salamov A."/>
            <person name="Ahrendt S.R."/>
            <person name="Lipzen A."/>
            <person name="Sullivan W."/>
            <person name="Andreopoulos W.B."/>
            <person name="Clum A."/>
            <person name="Lindquist E."/>
            <person name="Daum C."/>
            <person name="Ramamoorthy G.K."/>
            <person name="Gryganskyi A."/>
            <person name="Culley D."/>
            <person name="Magnuson J.K."/>
            <person name="James T.Y."/>
            <person name="O'Malley M.A."/>
            <person name="Stajich J.E."/>
            <person name="Spatafora J.W."/>
            <person name="Visel A."/>
            <person name="Grigoriev I.V."/>
        </authorList>
    </citation>
    <scope>NUCLEOTIDE SEQUENCE [LARGE SCALE GENOMIC DNA]</scope>
    <source>
        <strain evidence="2 3">S4</strain>
    </source>
</reference>
<evidence type="ECO:0000256" key="1">
    <source>
        <dbReference type="SAM" id="SignalP"/>
    </source>
</evidence>
<dbReference type="AlphaFoldDB" id="A0A1Y1WA56"/>
<organism evidence="2 3">
    <name type="scientific">Anaeromyces robustus</name>
    <dbReference type="NCBI Taxonomy" id="1754192"/>
    <lineage>
        <taxon>Eukaryota</taxon>
        <taxon>Fungi</taxon>
        <taxon>Fungi incertae sedis</taxon>
        <taxon>Chytridiomycota</taxon>
        <taxon>Chytridiomycota incertae sedis</taxon>
        <taxon>Neocallimastigomycetes</taxon>
        <taxon>Neocallimastigales</taxon>
        <taxon>Neocallimastigaceae</taxon>
        <taxon>Anaeromyces</taxon>
    </lineage>
</organism>
<sequence>MNKIFIIFLLVLIYTINAKASVEFKVICTPHEYGGENGMSVNIDGKSYPMKSKDDDILYEYTYDGGEPTKYYYEIAGTEQNELSLIDNEPRTWEKGKTSTLYEIYGRKYTVGDSILKTIPRLYEPLAGYDKFSELFQEAEVPVIHIHMTPEIYNEYISLTSNTEPRYTVSFDYYTPEKLYQFTNVTFKLSGQGSTKYDKKPLKIDLSKGDTDKSNTEIFKREEFKLRCLRIDESYVRSKMSIDIAESLGLPVIQSSFARLYINNKSFGFYEVADLYKKKFVKRFFNVEKPDLGNLYKGSSGDGPAFLYPGEDHYEVIVTNNETDPKGDLHDLMNWLVELPDNATKEQIEEKLELDTALKYLLLEMLICHWDGYLGNGNNFWIYSEPKKGKFHFISGDFDSTLGKWCRATEYDIDEYITLGPEGKTYSKEPLLYTKLIKNPEIRPLFEELLKNVVGNLFNIEALGPRLKYFYEFLKQDMYWDAQCLDPNSSFHIPTHDFKGNDDRERATPEKIDEHFSDTATNPEDSVTAYIKLRSAALQTKYGIPELKANGKYGTVGGRIVKKNKKGDTTEGGDGMNLKSSDGFITKPSILMITIITILISLIL</sequence>
<name>A0A1Y1WA56_9FUNG</name>
<reference evidence="2 3" key="1">
    <citation type="submission" date="2016-08" db="EMBL/GenBank/DDBJ databases">
        <title>A Parts List for Fungal Cellulosomes Revealed by Comparative Genomics.</title>
        <authorList>
            <consortium name="DOE Joint Genome Institute"/>
            <person name="Haitjema C.H."/>
            <person name="Gilmore S.P."/>
            <person name="Henske J.K."/>
            <person name="Solomon K.V."/>
            <person name="De Groot R."/>
            <person name="Kuo A."/>
            <person name="Mondo S.J."/>
            <person name="Salamov A.A."/>
            <person name="Labutti K."/>
            <person name="Zhao Z."/>
            <person name="Chiniquy J."/>
            <person name="Barry K."/>
            <person name="Brewer H.M."/>
            <person name="Purvine S.O."/>
            <person name="Wright A.T."/>
            <person name="Boxma B."/>
            <person name="Van Alen T."/>
            <person name="Hackstein J.H."/>
            <person name="Baker S.E."/>
            <person name="Grigoriev I.V."/>
            <person name="O'Malley M.A."/>
        </authorList>
    </citation>
    <scope>NUCLEOTIDE SEQUENCE [LARGE SCALE GENOMIC DNA]</scope>
    <source>
        <strain evidence="2 3">S4</strain>
    </source>
</reference>
<dbReference type="Pfam" id="PF08757">
    <property type="entry name" value="CotH"/>
    <property type="match status" value="1"/>
</dbReference>
<feature type="signal peptide" evidence="1">
    <location>
        <begin position="1"/>
        <end position="20"/>
    </location>
</feature>
<evidence type="ECO:0000313" key="3">
    <source>
        <dbReference type="Proteomes" id="UP000193944"/>
    </source>
</evidence>
<dbReference type="EMBL" id="MCFG01000409">
    <property type="protein sequence ID" value="ORX70411.1"/>
    <property type="molecule type" value="Genomic_DNA"/>
</dbReference>
<evidence type="ECO:0000313" key="2">
    <source>
        <dbReference type="EMBL" id="ORX70411.1"/>
    </source>
</evidence>
<dbReference type="Proteomes" id="UP000193944">
    <property type="component" value="Unassembled WGS sequence"/>
</dbReference>
<protein>
    <submittedName>
        <fullName evidence="2">Coth-domain-containing protein</fullName>
    </submittedName>
</protein>
<dbReference type="PANTHER" id="PTHR40050:SF1">
    <property type="entry name" value="INNER SPORE COAT PROTEIN H"/>
    <property type="match status" value="1"/>
</dbReference>
<keyword evidence="1" id="KW-0732">Signal</keyword>
<accession>A0A1Y1WA56</accession>
<feature type="chain" id="PRO_5012485854" evidence="1">
    <location>
        <begin position="21"/>
        <end position="604"/>
    </location>
</feature>
<dbReference type="InterPro" id="IPR014867">
    <property type="entry name" value="Spore_coat_CotH_CotH2/3/7"/>
</dbReference>
<proteinExistence type="predicted"/>
<dbReference type="OrthoDB" id="10267127at2759"/>
<comment type="caution">
    <text evidence="2">The sequence shown here is derived from an EMBL/GenBank/DDBJ whole genome shotgun (WGS) entry which is preliminary data.</text>
</comment>